<dbReference type="AlphaFoldDB" id="A0AAD7U5R9"/>
<gene>
    <name evidence="3" type="ORF">CTAYLR_008662</name>
</gene>
<feature type="signal peptide" evidence="1">
    <location>
        <begin position="1"/>
        <end position="29"/>
    </location>
</feature>
<evidence type="ECO:0000313" key="4">
    <source>
        <dbReference type="Proteomes" id="UP001230188"/>
    </source>
</evidence>
<protein>
    <recommendedName>
        <fullName evidence="2">DUF218 domain-containing protein</fullName>
    </recommendedName>
</protein>
<keyword evidence="1" id="KW-0732">Signal</keyword>
<dbReference type="CDD" id="cd06259">
    <property type="entry name" value="YdcF-like"/>
    <property type="match status" value="1"/>
</dbReference>
<dbReference type="InterPro" id="IPR051599">
    <property type="entry name" value="Cell_Envelope_Assoc"/>
</dbReference>
<keyword evidence="4" id="KW-1185">Reference proteome</keyword>
<proteinExistence type="predicted"/>
<dbReference type="GO" id="GO:0005886">
    <property type="term" value="C:plasma membrane"/>
    <property type="evidence" value="ECO:0007669"/>
    <property type="project" value="TreeGrafter"/>
</dbReference>
<accession>A0AAD7U5R9</accession>
<dbReference type="InterPro" id="IPR003848">
    <property type="entry name" value="DUF218"/>
</dbReference>
<evidence type="ECO:0000313" key="3">
    <source>
        <dbReference type="EMBL" id="KAJ8598821.1"/>
    </source>
</evidence>
<dbReference type="EMBL" id="JAQMWT010000642">
    <property type="protein sequence ID" value="KAJ8598821.1"/>
    <property type="molecule type" value="Genomic_DNA"/>
</dbReference>
<dbReference type="Proteomes" id="UP001230188">
    <property type="component" value="Unassembled WGS sequence"/>
</dbReference>
<dbReference type="PANTHER" id="PTHR30336:SF20">
    <property type="entry name" value="DUF218 DOMAIN-CONTAINING PROTEIN"/>
    <property type="match status" value="1"/>
</dbReference>
<dbReference type="PANTHER" id="PTHR30336">
    <property type="entry name" value="INNER MEMBRANE PROTEIN, PROBABLE PERMEASE"/>
    <property type="match status" value="1"/>
</dbReference>
<dbReference type="Gene3D" id="3.40.50.620">
    <property type="entry name" value="HUPs"/>
    <property type="match status" value="1"/>
</dbReference>
<name>A0AAD7U5R9_9STRA</name>
<dbReference type="InterPro" id="IPR014729">
    <property type="entry name" value="Rossmann-like_a/b/a_fold"/>
</dbReference>
<feature type="chain" id="PRO_5042132963" description="DUF218 domain-containing protein" evidence="1">
    <location>
        <begin position="30"/>
        <end position="280"/>
    </location>
</feature>
<comment type="caution">
    <text evidence="3">The sequence shown here is derived from an EMBL/GenBank/DDBJ whole genome shotgun (WGS) entry which is preliminary data.</text>
</comment>
<sequence length="280" mass="30196">MPPRRKPRARSGSPLCVVVLLGAVMLCAATPGLFRSPSSQLLDVDEAVALVERNAFDAIVVLGGGPPVSERRTMPFVERRCDAAKQLFDTARAKPKILCVSAGTAHAPQLLRADGLPVFESTAAAAYLIDRGVPRDALVVETTSYDTIGNAFFSRTSHTDVAGWRKLAIVTSDFHVERSKAIFEWIFYGDYELTFVQTPAVGLSEEALAARRDREETSLASVRKLATAYPTLKHIHTFLTTHHDLYTAHKLADAGPITDIDPAALPSYGAVGGPQPPSTS</sequence>
<feature type="domain" description="DUF218" evidence="2">
    <location>
        <begin position="57"/>
        <end position="195"/>
    </location>
</feature>
<reference evidence="3" key="1">
    <citation type="submission" date="2023-01" db="EMBL/GenBank/DDBJ databases">
        <title>Metagenome sequencing of chrysophaentin producing Chrysophaeum taylorii.</title>
        <authorList>
            <person name="Davison J."/>
            <person name="Bewley C."/>
        </authorList>
    </citation>
    <scope>NUCLEOTIDE SEQUENCE</scope>
    <source>
        <strain evidence="3">NIES-1699</strain>
    </source>
</reference>
<organism evidence="3 4">
    <name type="scientific">Chrysophaeum taylorii</name>
    <dbReference type="NCBI Taxonomy" id="2483200"/>
    <lineage>
        <taxon>Eukaryota</taxon>
        <taxon>Sar</taxon>
        <taxon>Stramenopiles</taxon>
        <taxon>Ochrophyta</taxon>
        <taxon>Pelagophyceae</taxon>
        <taxon>Pelagomonadales</taxon>
        <taxon>Pelagomonadaceae</taxon>
        <taxon>Chrysophaeum</taxon>
    </lineage>
</organism>
<evidence type="ECO:0000259" key="2">
    <source>
        <dbReference type="Pfam" id="PF02698"/>
    </source>
</evidence>
<evidence type="ECO:0000256" key="1">
    <source>
        <dbReference type="SAM" id="SignalP"/>
    </source>
</evidence>
<dbReference type="Pfam" id="PF02698">
    <property type="entry name" value="DUF218"/>
    <property type="match status" value="1"/>
</dbReference>